<keyword evidence="1" id="KW-0804">Transcription</keyword>
<protein>
    <submittedName>
        <fullName evidence="2">A2L transcription factor VLTF-3</fullName>
    </submittedName>
</protein>
<organism evidence="2">
    <name type="scientific">Klosneuvirus KNV1</name>
    <dbReference type="NCBI Taxonomy" id="1977640"/>
    <lineage>
        <taxon>Viruses</taxon>
        <taxon>Varidnaviria</taxon>
        <taxon>Bamfordvirae</taxon>
        <taxon>Nucleocytoviricota</taxon>
        <taxon>Megaviricetes</taxon>
        <taxon>Imitervirales</taxon>
        <taxon>Mimiviridae</taxon>
        <taxon>Klosneuvirinae</taxon>
        <taxon>Klosneuvirus</taxon>
    </lineage>
</organism>
<dbReference type="InterPro" id="IPR007031">
    <property type="entry name" value="Poxvirus_VLTF3"/>
</dbReference>
<evidence type="ECO:0000313" key="2">
    <source>
        <dbReference type="EMBL" id="ARF11172.1"/>
    </source>
</evidence>
<dbReference type="GO" id="GO:0046782">
    <property type="term" value="P:regulation of viral transcription"/>
    <property type="evidence" value="ECO:0007669"/>
    <property type="project" value="InterPro"/>
</dbReference>
<name>A0A1V0SHI2_9VIRU</name>
<proteinExistence type="predicted"/>
<dbReference type="EMBL" id="KY684108">
    <property type="protein sequence ID" value="ARF11172.1"/>
    <property type="molecule type" value="Genomic_DNA"/>
</dbReference>
<gene>
    <name evidence="2" type="ORF">Klosneuvirus_1_29</name>
</gene>
<reference evidence="2" key="1">
    <citation type="journal article" date="2017" name="Science">
        <title>Giant viruses with an expanded complement of translation system components.</title>
        <authorList>
            <person name="Schulz F."/>
            <person name="Yutin N."/>
            <person name="Ivanova N.N."/>
            <person name="Ortega D.R."/>
            <person name="Lee T.K."/>
            <person name="Vierheilig J."/>
            <person name="Daims H."/>
            <person name="Horn M."/>
            <person name="Wagner M."/>
            <person name="Jensen G.J."/>
            <person name="Kyrpides N.C."/>
            <person name="Koonin E.V."/>
            <person name="Woyke T."/>
        </authorList>
    </citation>
    <scope>NUCLEOTIDE SEQUENCE</scope>
    <source>
        <strain evidence="2">KNV1</strain>
    </source>
</reference>
<dbReference type="Pfam" id="PF04947">
    <property type="entry name" value="Pox_VLTF3"/>
    <property type="match status" value="1"/>
</dbReference>
<sequence>MKKILKKLALHQYYEHTTYIISKLSKIPPPTISRETEEKIRLMFRQIQPSFEKYCPRNRTNFLSYSYVLHKIFELLELDDFIKYFPLLKSRDKLKQQDKIWDMICTDLGWEFYPSI</sequence>
<accession>A0A1V0SHI2</accession>
<evidence type="ECO:0000256" key="1">
    <source>
        <dbReference type="ARBA" id="ARBA00023163"/>
    </source>
</evidence>